<sequence>MILCIGELHESPRTVTSTFASTLRATICNTFTMVILLCGEPQRCNEAAKDSTGEQQIGRAGSTEDFQDENKKLQSNTAEWKRRYRLKDIYTLWA</sequence>
<protein>
    <submittedName>
        <fullName evidence="2">Uncharacterized protein</fullName>
    </submittedName>
</protein>
<evidence type="ECO:0000313" key="2">
    <source>
        <dbReference type="EMBL" id="KAK9294596.1"/>
    </source>
</evidence>
<name>A0AAW0ZCJ2_9HYME</name>
<reference evidence="2 3" key="1">
    <citation type="submission" date="2024-05" db="EMBL/GenBank/DDBJ databases">
        <title>The nuclear and mitochondrial genome assemblies of Tetragonisca angustula (Apidae: Meliponini), a tiny yet remarkable pollinator in the Neotropics.</title>
        <authorList>
            <person name="Ferrari R."/>
            <person name="Ricardo P.C."/>
            <person name="Dias F.C."/>
            <person name="Araujo N.S."/>
            <person name="Soares D.O."/>
            <person name="Zhou Q.-S."/>
            <person name="Zhu C.-D."/>
            <person name="Coutinho L."/>
            <person name="Airas M.C."/>
            <person name="Batista T.M."/>
        </authorList>
    </citation>
    <scope>NUCLEOTIDE SEQUENCE [LARGE SCALE GENOMIC DNA]</scope>
    <source>
        <strain evidence="2">ASF017062</strain>
        <tissue evidence="2">Abdomen</tissue>
    </source>
</reference>
<dbReference type="Proteomes" id="UP001432146">
    <property type="component" value="Unassembled WGS sequence"/>
</dbReference>
<dbReference type="AlphaFoldDB" id="A0AAW0ZCJ2"/>
<evidence type="ECO:0000313" key="3">
    <source>
        <dbReference type="Proteomes" id="UP001432146"/>
    </source>
</evidence>
<dbReference type="EMBL" id="JAWNGG020000310">
    <property type="protein sequence ID" value="KAK9294596.1"/>
    <property type="molecule type" value="Genomic_DNA"/>
</dbReference>
<proteinExistence type="predicted"/>
<keyword evidence="3" id="KW-1185">Reference proteome</keyword>
<organism evidence="2 3">
    <name type="scientific">Tetragonisca angustula</name>
    <dbReference type="NCBI Taxonomy" id="166442"/>
    <lineage>
        <taxon>Eukaryota</taxon>
        <taxon>Metazoa</taxon>
        <taxon>Ecdysozoa</taxon>
        <taxon>Arthropoda</taxon>
        <taxon>Hexapoda</taxon>
        <taxon>Insecta</taxon>
        <taxon>Pterygota</taxon>
        <taxon>Neoptera</taxon>
        <taxon>Endopterygota</taxon>
        <taxon>Hymenoptera</taxon>
        <taxon>Apocrita</taxon>
        <taxon>Aculeata</taxon>
        <taxon>Apoidea</taxon>
        <taxon>Anthophila</taxon>
        <taxon>Apidae</taxon>
        <taxon>Tetragonisca</taxon>
    </lineage>
</organism>
<evidence type="ECO:0000256" key="1">
    <source>
        <dbReference type="SAM" id="MobiDB-lite"/>
    </source>
</evidence>
<accession>A0AAW0ZCJ2</accession>
<feature type="region of interest" description="Disordered" evidence="1">
    <location>
        <begin position="50"/>
        <end position="70"/>
    </location>
</feature>
<gene>
    <name evidence="2" type="ORF">QLX08_010842</name>
</gene>
<comment type="caution">
    <text evidence="2">The sequence shown here is derived from an EMBL/GenBank/DDBJ whole genome shotgun (WGS) entry which is preliminary data.</text>
</comment>